<comment type="caution">
    <text evidence="2">The sequence shown here is derived from an EMBL/GenBank/DDBJ whole genome shotgun (WGS) entry which is preliminary data.</text>
</comment>
<dbReference type="Proteomes" id="UP000179935">
    <property type="component" value="Unassembled WGS sequence"/>
</dbReference>
<feature type="region of interest" description="Disordered" evidence="1">
    <location>
        <begin position="66"/>
        <end position="93"/>
    </location>
</feature>
<name>A0A1S2PK20_9ACTN</name>
<feature type="compositionally biased region" description="Basic and acidic residues" evidence="1">
    <location>
        <begin position="73"/>
        <end position="85"/>
    </location>
</feature>
<dbReference type="RefSeq" id="WP_071366099.1">
    <property type="nucleotide sequence ID" value="NZ_MLYP01000029.1"/>
</dbReference>
<organism evidence="2 3">
    <name type="scientific">Streptomyces colonosanans</name>
    <dbReference type="NCBI Taxonomy" id="1428652"/>
    <lineage>
        <taxon>Bacteria</taxon>
        <taxon>Bacillati</taxon>
        <taxon>Actinomycetota</taxon>
        <taxon>Actinomycetes</taxon>
        <taxon>Kitasatosporales</taxon>
        <taxon>Streptomycetaceae</taxon>
        <taxon>Streptomyces</taxon>
    </lineage>
</organism>
<accession>A0A1S2PK20</accession>
<evidence type="ECO:0000313" key="2">
    <source>
        <dbReference type="EMBL" id="OIJ94117.1"/>
    </source>
</evidence>
<dbReference type="InterPro" id="IPR033456">
    <property type="entry name" value="DUF5132"/>
</dbReference>
<dbReference type="AlphaFoldDB" id="A0A1S2PK20"/>
<dbReference type="Pfam" id="PF17195">
    <property type="entry name" value="DUF5132"/>
    <property type="match status" value="1"/>
</dbReference>
<evidence type="ECO:0000313" key="3">
    <source>
        <dbReference type="Proteomes" id="UP000179935"/>
    </source>
</evidence>
<evidence type="ECO:0000256" key="1">
    <source>
        <dbReference type="SAM" id="MobiDB-lite"/>
    </source>
</evidence>
<proteinExistence type="predicted"/>
<gene>
    <name evidence="2" type="ORF">BIV24_11200</name>
</gene>
<evidence type="ECO:0008006" key="4">
    <source>
        <dbReference type="Google" id="ProtNLM"/>
    </source>
</evidence>
<protein>
    <recommendedName>
        <fullName evidence="4">DUF5132 domain-containing protein</fullName>
    </recommendedName>
</protein>
<dbReference type="EMBL" id="MLYP01000029">
    <property type="protein sequence ID" value="OIJ94117.1"/>
    <property type="molecule type" value="Genomic_DNA"/>
</dbReference>
<keyword evidence="3" id="KW-1185">Reference proteome</keyword>
<dbReference type="STRING" id="1428652.BIV24_11200"/>
<sequence length="93" mass="9932">MPPVVPPFLIGLITTPLLKRVGKPLMRGIVKTSVGLTLEVKRAAIEAGEEIQDLTAEVAAERLATRSPRRRHIQADGEAKPDGKLAARGVTAD</sequence>
<reference evidence="2 3" key="1">
    <citation type="submission" date="2016-10" db="EMBL/GenBank/DDBJ databases">
        <title>Genome sequence of Streptomyces sp. MUSC 93.</title>
        <authorList>
            <person name="Lee L.-H."/>
            <person name="Ser H.-L."/>
            <person name="Law J.W.-F."/>
        </authorList>
    </citation>
    <scope>NUCLEOTIDE SEQUENCE [LARGE SCALE GENOMIC DNA]</scope>
    <source>
        <strain evidence="2 3">MUSC 93</strain>
    </source>
</reference>
<dbReference type="OrthoDB" id="4257956at2"/>